<dbReference type="EMBL" id="WNLA01000005">
    <property type="protein sequence ID" value="MTW02446.1"/>
    <property type="molecule type" value="Genomic_DNA"/>
</dbReference>
<sequence length="152" mass="16438">MLAKVIIGCAAAWVFNCAAAEPESYAFSGKDAAQTACAKATDLREVVLALKKQLKLQDGPEARRKTRGTARMLFMPDGTVGVECAKGMYPTVDYKVSAFVPDKHREVAEDGDSEDSGNSEESEASRIQAVEVCQREIVMACKPLDIALGRKH</sequence>
<keyword evidence="2" id="KW-0732">Signal</keyword>
<gene>
    <name evidence="3" type="ORF">GM668_10175</name>
</gene>
<dbReference type="AlphaFoldDB" id="A0A6L6PYV3"/>
<dbReference type="Proteomes" id="UP000484015">
    <property type="component" value="Unassembled WGS sequence"/>
</dbReference>
<proteinExistence type="predicted"/>
<evidence type="ECO:0000256" key="1">
    <source>
        <dbReference type="SAM" id="MobiDB-lite"/>
    </source>
</evidence>
<feature type="signal peptide" evidence="2">
    <location>
        <begin position="1"/>
        <end position="20"/>
    </location>
</feature>
<feature type="chain" id="PRO_5027063981" evidence="2">
    <location>
        <begin position="21"/>
        <end position="152"/>
    </location>
</feature>
<keyword evidence="4" id="KW-1185">Reference proteome</keyword>
<evidence type="ECO:0000313" key="4">
    <source>
        <dbReference type="Proteomes" id="UP000484015"/>
    </source>
</evidence>
<accession>A0A6L6PYV3</accession>
<dbReference type="RefSeq" id="WP_155438847.1">
    <property type="nucleotide sequence ID" value="NZ_WNLA01000005.1"/>
</dbReference>
<comment type="caution">
    <text evidence="3">The sequence shown here is derived from an EMBL/GenBank/DDBJ whole genome shotgun (WGS) entry which is preliminary data.</text>
</comment>
<name>A0A6L6PYV3_9BURK</name>
<feature type="region of interest" description="Disordered" evidence="1">
    <location>
        <begin position="105"/>
        <end position="125"/>
    </location>
</feature>
<evidence type="ECO:0000313" key="3">
    <source>
        <dbReference type="EMBL" id="MTW02446.1"/>
    </source>
</evidence>
<reference evidence="3 4" key="1">
    <citation type="submission" date="2019-11" db="EMBL/GenBank/DDBJ databases">
        <title>Type strains purchased from KCTC, JCM and DSMZ.</title>
        <authorList>
            <person name="Lu H."/>
        </authorList>
    </citation>
    <scope>NUCLEOTIDE SEQUENCE [LARGE SCALE GENOMIC DNA]</scope>
    <source>
        <strain evidence="3 4">KCTC 42409</strain>
    </source>
</reference>
<feature type="compositionally biased region" description="Acidic residues" evidence="1">
    <location>
        <begin position="109"/>
        <end position="122"/>
    </location>
</feature>
<evidence type="ECO:0000256" key="2">
    <source>
        <dbReference type="SAM" id="SignalP"/>
    </source>
</evidence>
<organism evidence="3 4">
    <name type="scientific">Pseudoduganella ginsengisoli</name>
    <dbReference type="NCBI Taxonomy" id="1462440"/>
    <lineage>
        <taxon>Bacteria</taxon>
        <taxon>Pseudomonadati</taxon>
        <taxon>Pseudomonadota</taxon>
        <taxon>Betaproteobacteria</taxon>
        <taxon>Burkholderiales</taxon>
        <taxon>Oxalobacteraceae</taxon>
        <taxon>Telluria group</taxon>
        <taxon>Pseudoduganella</taxon>
    </lineage>
</organism>
<protein>
    <submittedName>
        <fullName evidence="3">Uncharacterized protein</fullName>
    </submittedName>
</protein>